<evidence type="ECO:0000256" key="1">
    <source>
        <dbReference type="SAM" id="MobiDB-lite"/>
    </source>
</evidence>
<evidence type="ECO:0000313" key="4">
    <source>
        <dbReference type="EMBL" id="WNL31220.1"/>
    </source>
</evidence>
<feature type="compositionally biased region" description="Polar residues" evidence="1">
    <location>
        <begin position="148"/>
        <end position="160"/>
    </location>
</feature>
<dbReference type="AlphaFoldDB" id="A0AA96R8L0"/>
<dbReference type="EMBL" id="CP135131">
    <property type="protein sequence ID" value="WNP39462.1"/>
    <property type="molecule type" value="Genomic_DNA"/>
</dbReference>
<name>A0AA96R8L0_9BACT</name>
<proteinExistence type="predicted"/>
<organism evidence="5">
    <name type="scientific">Arcobacter sp. AZ-2023</name>
    <dbReference type="NCBI Taxonomy" id="3074453"/>
    <lineage>
        <taxon>Bacteria</taxon>
        <taxon>Pseudomonadati</taxon>
        <taxon>Campylobacterota</taxon>
        <taxon>Epsilonproteobacteria</taxon>
        <taxon>Campylobacterales</taxon>
        <taxon>Arcobacteraceae</taxon>
        <taxon>Arcobacter</taxon>
    </lineage>
</organism>
<dbReference type="EMBL" id="CP134855">
    <property type="protein sequence ID" value="WNL31220.1"/>
    <property type="molecule type" value="Genomic_DNA"/>
</dbReference>
<feature type="domain" description="Dit-like phage tail protein N-terminal" evidence="2">
    <location>
        <begin position="20"/>
        <end position="132"/>
    </location>
</feature>
<accession>A0AA96R8L0</accession>
<sequence>MIIQFFNNDTKEVIFKSSNVTSLDAKLNKQATKYQVEDGTERNNHIVEKAKEIDVSLVLTKTDEKENIASFQELLDYFNNNKLVTVQTKMNIYNNMLIEAIPHTESKDIFYGCTISMHLTEWREVKPEYGELKQEQVKDNKHSDTQKTGRQQGTEVTNTQEKGKSESILRGWTK</sequence>
<protein>
    <recommendedName>
        <fullName evidence="2">Dit-like phage tail protein N-terminal domain-containing protein</fullName>
    </recommendedName>
</protein>
<reference evidence="5" key="1">
    <citation type="submission" date="2023-09" db="EMBL/GenBank/DDBJ databases">
        <title>Arcobacter tbilisiensis sp. nov. isolated from chicken meat in Tbilisi, Georgia.</title>
        <authorList>
            <person name="Matthias R."/>
            <person name="Zautner A.E."/>
        </authorList>
    </citation>
    <scope>NUCLEOTIDE SEQUENCE</scope>
    <source>
        <strain evidence="5">LEO 101</strain>
        <strain evidence="3">LEO 49</strain>
        <strain evidence="6">LEO 50</strain>
        <strain evidence="4">LEO 53</strain>
    </source>
</reference>
<dbReference type="EMBL" id="CP135130">
    <property type="protein sequence ID" value="WNP37370.1"/>
    <property type="molecule type" value="Genomic_DNA"/>
</dbReference>
<feature type="region of interest" description="Disordered" evidence="1">
    <location>
        <begin position="132"/>
        <end position="174"/>
    </location>
</feature>
<dbReference type="Pfam" id="PF21821">
    <property type="entry name" value="Dit_like"/>
    <property type="match status" value="1"/>
</dbReference>
<dbReference type="InterPro" id="IPR048494">
    <property type="entry name" value="Dit-like_N"/>
</dbReference>
<evidence type="ECO:0000313" key="3">
    <source>
        <dbReference type="EMBL" id="WNL27985.1"/>
    </source>
</evidence>
<evidence type="ECO:0000259" key="2">
    <source>
        <dbReference type="Pfam" id="PF21821"/>
    </source>
</evidence>
<feature type="compositionally biased region" description="Basic and acidic residues" evidence="1">
    <location>
        <begin position="132"/>
        <end position="147"/>
    </location>
</feature>
<evidence type="ECO:0000313" key="5">
    <source>
        <dbReference type="EMBL" id="WNP37370.1"/>
    </source>
</evidence>
<gene>
    <name evidence="5" type="ORF">RJG58_06930</name>
    <name evidence="6" type="ORF">RMP69_06930</name>
    <name evidence="3" type="ORF">RMQ65_01165</name>
    <name evidence="4" type="ORF">RMQ67_06930</name>
</gene>
<evidence type="ECO:0000313" key="6">
    <source>
        <dbReference type="EMBL" id="WNP39462.1"/>
    </source>
</evidence>
<dbReference type="EMBL" id="CP134853">
    <property type="protein sequence ID" value="WNL27985.1"/>
    <property type="molecule type" value="Genomic_DNA"/>
</dbReference>